<evidence type="ECO:0000313" key="3">
    <source>
        <dbReference type="Proteomes" id="UP000828390"/>
    </source>
</evidence>
<dbReference type="AlphaFoldDB" id="A0A9D4MMI1"/>
<reference evidence="2" key="1">
    <citation type="journal article" date="2019" name="bioRxiv">
        <title>The Genome of the Zebra Mussel, Dreissena polymorpha: A Resource for Invasive Species Research.</title>
        <authorList>
            <person name="McCartney M.A."/>
            <person name="Auch B."/>
            <person name="Kono T."/>
            <person name="Mallez S."/>
            <person name="Zhang Y."/>
            <person name="Obille A."/>
            <person name="Becker A."/>
            <person name="Abrahante J.E."/>
            <person name="Garbe J."/>
            <person name="Badalamenti J.P."/>
            <person name="Herman A."/>
            <person name="Mangelson H."/>
            <person name="Liachko I."/>
            <person name="Sullivan S."/>
            <person name="Sone E.D."/>
            <person name="Koren S."/>
            <person name="Silverstein K.A.T."/>
            <person name="Beckman K.B."/>
            <person name="Gohl D.M."/>
        </authorList>
    </citation>
    <scope>NUCLEOTIDE SEQUENCE</scope>
    <source>
        <strain evidence="2">Duluth1</strain>
        <tissue evidence="2">Whole animal</tissue>
    </source>
</reference>
<dbReference type="EMBL" id="JAIWYP010000001">
    <property type="protein sequence ID" value="KAH3878379.1"/>
    <property type="molecule type" value="Genomic_DNA"/>
</dbReference>
<gene>
    <name evidence="2" type="ORF">DPMN_002268</name>
</gene>
<evidence type="ECO:0000256" key="1">
    <source>
        <dbReference type="SAM" id="Phobius"/>
    </source>
</evidence>
<sequence length="86" mass="9676">MSRIAACLGRQMRSFKAKCDLTPHTDMALTTDAASTRFGLPPQIAKYVCSALAVLYHTHFAVLFITWVPSLDHINHVILEFQFINI</sequence>
<proteinExistence type="predicted"/>
<accession>A0A9D4MMI1</accession>
<reference evidence="2" key="2">
    <citation type="submission" date="2020-11" db="EMBL/GenBank/DDBJ databases">
        <authorList>
            <person name="McCartney M.A."/>
            <person name="Auch B."/>
            <person name="Kono T."/>
            <person name="Mallez S."/>
            <person name="Becker A."/>
            <person name="Gohl D.M."/>
            <person name="Silverstein K.A.T."/>
            <person name="Koren S."/>
            <person name="Bechman K.B."/>
            <person name="Herman A."/>
            <person name="Abrahante J.E."/>
            <person name="Garbe J."/>
        </authorList>
    </citation>
    <scope>NUCLEOTIDE SEQUENCE</scope>
    <source>
        <strain evidence="2">Duluth1</strain>
        <tissue evidence="2">Whole animal</tissue>
    </source>
</reference>
<comment type="caution">
    <text evidence="2">The sequence shown here is derived from an EMBL/GenBank/DDBJ whole genome shotgun (WGS) entry which is preliminary data.</text>
</comment>
<name>A0A9D4MMI1_DREPO</name>
<keyword evidence="1" id="KW-0812">Transmembrane</keyword>
<protein>
    <submittedName>
        <fullName evidence="2">Uncharacterized protein</fullName>
    </submittedName>
</protein>
<evidence type="ECO:0000313" key="2">
    <source>
        <dbReference type="EMBL" id="KAH3878379.1"/>
    </source>
</evidence>
<keyword evidence="1" id="KW-1133">Transmembrane helix</keyword>
<keyword evidence="3" id="KW-1185">Reference proteome</keyword>
<feature type="transmembrane region" description="Helical" evidence="1">
    <location>
        <begin position="47"/>
        <end position="68"/>
    </location>
</feature>
<organism evidence="2 3">
    <name type="scientific">Dreissena polymorpha</name>
    <name type="common">Zebra mussel</name>
    <name type="synonym">Mytilus polymorpha</name>
    <dbReference type="NCBI Taxonomy" id="45954"/>
    <lineage>
        <taxon>Eukaryota</taxon>
        <taxon>Metazoa</taxon>
        <taxon>Spiralia</taxon>
        <taxon>Lophotrochozoa</taxon>
        <taxon>Mollusca</taxon>
        <taxon>Bivalvia</taxon>
        <taxon>Autobranchia</taxon>
        <taxon>Heteroconchia</taxon>
        <taxon>Euheterodonta</taxon>
        <taxon>Imparidentia</taxon>
        <taxon>Neoheterodontei</taxon>
        <taxon>Myida</taxon>
        <taxon>Dreissenoidea</taxon>
        <taxon>Dreissenidae</taxon>
        <taxon>Dreissena</taxon>
    </lineage>
</organism>
<dbReference type="Proteomes" id="UP000828390">
    <property type="component" value="Unassembled WGS sequence"/>
</dbReference>
<keyword evidence="1" id="KW-0472">Membrane</keyword>